<feature type="transmembrane region" description="Helical" evidence="11">
    <location>
        <begin position="253"/>
        <end position="275"/>
    </location>
</feature>
<evidence type="ECO:0000313" key="12">
    <source>
        <dbReference type="EMBL" id="KAF0688218.1"/>
    </source>
</evidence>
<keyword evidence="9 11" id="KW-0472">Membrane</keyword>
<keyword evidence="7" id="KW-0653">Protein transport</keyword>
<dbReference type="AlphaFoldDB" id="A0A485LE49"/>
<proteinExistence type="inferred from homology"/>
<evidence type="ECO:0000256" key="1">
    <source>
        <dbReference type="ARBA" id="ARBA00004163"/>
    </source>
</evidence>
<sequence>MTASRAPEIRYTRLVHACKKFVSTGALHAPSTDVSKYLQCVQQALRSIQIDDALVNSPFHDELLTIETDLKTLHASIAVESEVDMVVFPTPDELRERRRQTMALRVARAKDATADPMGAILSHMETKITSAWEDKNASLMDDDFMSYTADDMSLSADTKKPSISAIREQLGLIPSRSKDGASLSAAKSIEVKEQLEDELQALSSQLKEATKGLNQNLKDDAHLLDQVTLDAEANQMKLDEESRKLDVQLATGMTFMTTIYLVVGLFVVFIGMYIFMKVWSTRHYPVFG</sequence>
<dbReference type="InterPro" id="IPR019150">
    <property type="entry name" value="Vesicle_transport_protein_Use1"/>
</dbReference>
<name>A0A485LE49_9STRA</name>
<organism evidence="13 14">
    <name type="scientific">Aphanomyces stellatus</name>
    <dbReference type="NCBI Taxonomy" id="120398"/>
    <lineage>
        <taxon>Eukaryota</taxon>
        <taxon>Sar</taxon>
        <taxon>Stramenopiles</taxon>
        <taxon>Oomycota</taxon>
        <taxon>Saprolegniomycetes</taxon>
        <taxon>Saprolegniales</taxon>
        <taxon>Verrucalvaceae</taxon>
        <taxon>Aphanomyces</taxon>
    </lineage>
</organism>
<keyword evidence="4 11" id="KW-0812">Transmembrane</keyword>
<evidence type="ECO:0000313" key="14">
    <source>
        <dbReference type="Proteomes" id="UP000332933"/>
    </source>
</evidence>
<gene>
    <name evidence="13" type="primary">Aste57867_20088</name>
    <name evidence="12" type="ORF">As57867_020022</name>
    <name evidence="13" type="ORF">ASTE57867_20088</name>
</gene>
<dbReference type="Pfam" id="PF09753">
    <property type="entry name" value="Use1"/>
    <property type="match status" value="1"/>
</dbReference>
<keyword evidence="6" id="KW-0931">ER-Golgi transport</keyword>
<reference evidence="13 14" key="1">
    <citation type="submission" date="2019-03" db="EMBL/GenBank/DDBJ databases">
        <authorList>
            <person name="Gaulin E."/>
            <person name="Dumas B."/>
        </authorList>
    </citation>
    <scope>NUCLEOTIDE SEQUENCE [LARGE SCALE GENOMIC DNA]</scope>
    <source>
        <strain evidence="13">CBS 568.67</strain>
    </source>
</reference>
<protein>
    <submittedName>
        <fullName evidence="13">Aste57867_20088 protein</fullName>
    </submittedName>
</protein>
<reference evidence="12" key="2">
    <citation type="submission" date="2019-06" db="EMBL/GenBank/DDBJ databases">
        <title>Genomics analysis of Aphanomyces spp. identifies a new class of oomycete effector associated with host adaptation.</title>
        <authorList>
            <person name="Gaulin E."/>
        </authorList>
    </citation>
    <scope>NUCLEOTIDE SEQUENCE</scope>
    <source>
        <strain evidence="12">CBS 578.67</strain>
    </source>
</reference>
<comment type="subcellular location">
    <subcellularLocation>
        <location evidence="1">Endoplasmic reticulum membrane</location>
        <topology evidence="1">Single-pass type IV membrane protein</topology>
    </subcellularLocation>
</comment>
<keyword evidence="14" id="KW-1185">Reference proteome</keyword>
<evidence type="ECO:0000313" key="13">
    <source>
        <dbReference type="EMBL" id="VFT96783.1"/>
    </source>
</evidence>
<evidence type="ECO:0000256" key="9">
    <source>
        <dbReference type="ARBA" id="ARBA00023136"/>
    </source>
</evidence>
<comment type="similarity">
    <text evidence="2">Belongs to the USE1 family.</text>
</comment>
<keyword evidence="10" id="KW-0175">Coiled coil</keyword>
<dbReference type="EMBL" id="VJMH01006742">
    <property type="protein sequence ID" value="KAF0688218.1"/>
    <property type="molecule type" value="Genomic_DNA"/>
</dbReference>
<dbReference type="GO" id="GO:0016192">
    <property type="term" value="P:vesicle-mediated transport"/>
    <property type="evidence" value="ECO:0007669"/>
    <property type="project" value="UniProtKB-KW"/>
</dbReference>
<evidence type="ECO:0000256" key="5">
    <source>
        <dbReference type="ARBA" id="ARBA00022824"/>
    </source>
</evidence>
<evidence type="ECO:0000256" key="6">
    <source>
        <dbReference type="ARBA" id="ARBA00022892"/>
    </source>
</evidence>
<evidence type="ECO:0000256" key="7">
    <source>
        <dbReference type="ARBA" id="ARBA00022927"/>
    </source>
</evidence>
<evidence type="ECO:0000256" key="3">
    <source>
        <dbReference type="ARBA" id="ARBA00022448"/>
    </source>
</evidence>
<evidence type="ECO:0000256" key="4">
    <source>
        <dbReference type="ARBA" id="ARBA00022692"/>
    </source>
</evidence>
<dbReference type="OrthoDB" id="4506189at2759"/>
<evidence type="ECO:0000256" key="11">
    <source>
        <dbReference type="SAM" id="Phobius"/>
    </source>
</evidence>
<evidence type="ECO:0000256" key="10">
    <source>
        <dbReference type="SAM" id="Coils"/>
    </source>
</evidence>
<accession>A0A485LE49</accession>
<dbReference type="EMBL" id="CAADRA010006765">
    <property type="protein sequence ID" value="VFT96783.1"/>
    <property type="molecule type" value="Genomic_DNA"/>
</dbReference>
<dbReference type="Proteomes" id="UP000332933">
    <property type="component" value="Unassembled WGS sequence"/>
</dbReference>
<keyword evidence="5" id="KW-0256">Endoplasmic reticulum</keyword>
<keyword evidence="8 11" id="KW-1133">Transmembrane helix</keyword>
<keyword evidence="3" id="KW-0813">Transport</keyword>
<feature type="coiled-coil region" evidence="10">
    <location>
        <begin position="185"/>
        <end position="212"/>
    </location>
</feature>
<dbReference type="GO" id="GO:0005789">
    <property type="term" value="C:endoplasmic reticulum membrane"/>
    <property type="evidence" value="ECO:0007669"/>
    <property type="project" value="UniProtKB-SubCell"/>
</dbReference>
<evidence type="ECO:0000256" key="8">
    <source>
        <dbReference type="ARBA" id="ARBA00022989"/>
    </source>
</evidence>
<dbReference type="GO" id="GO:0015031">
    <property type="term" value="P:protein transport"/>
    <property type="evidence" value="ECO:0007669"/>
    <property type="project" value="UniProtKB-KW"/>
</dbReference>
<evidence type="ECO:0000256" key="2">
    <source>
        <dbReference type="ARBA" id="ARBA00007891"/>
    </source>
</evidence>